<dbReference type="SMART" id="SM00327">
    <property type="entry name" value="VWA"/>
    <property type="match status" value="1"/>
</dbReference>
<dbReference type="Proteomes" id="UP000324324">
    <property type="component" value="Unassembled WGS sequence"/>
</dbReference>
<dbReference type="PANTHER" id="PTHR22550">
    <property type="entry name" value="SPORE GERMINATION PROTEIN"/>
    <property type="match status" value="1"/>
</dbReference>
<accession>A0A5M8AGR3</accession>
<keyword evidence="3 6" id="KW-1133">Transmembrane helix</keyword>
<evidence type="ECO:0000256" key="1">
    <source>
        <dbReference type="ARBA" id="ARBA00022475"/>
    </source>
</evidence>
<gene>
    <name evidence="8" type="ORF">F1599_17635</name>
</gene>
<keyword evidence="9" id="KW-1185">Reference proteome</keyword>
<feature type="transmembrane region" description="Helical" evidence="6">
    <location>
        <begin position="6"/>
        <end position="27"/>
    </location>
</feature>
<dbReference type="RefSeq" id="WP_149315926.1">
    <property type="nucleotide sequence ID" value="NZ_VWRN01000045.1"/>
</dbReference>
<keyword evidence="1" id="KW-1003">Cell membrane</keyword>
<protein>
    <submittedName>
        <fullName evidence="8">VWA domain-containing protein</fullName>
    </submittedName>
</protein>
<dbReference type="PANTHER" id="PTHR22550:SF5">
    <property type="entry name" value="LEUCINE ZIPPER PROTEIN 4"/>
    <property type="match status" value="1"/>
</dbReference>
<dbReference type="EMBL" id="VWRN01000045">
    <property type="protein sequence ID" value="KAA6120970.1"/>
    <property type="molecule type" value="Genomic_DNA"/>
</dbReference>
<feature type="domain" description="VWFA" evidence="7">
    <location>
        <begin position="87"/>
        <end position="321"/>
    </location>
</feature>
<dbReference type="InterPro" id="IPR002035">
    <property type="entry name" value="VWF_A"/>
</dbReference>
<dbReference type="AlphaFoldDB" id="A0A5M8AGR3"/>
<sequence>MQFLWPQMLWLLLVLPVLAAAYFYVLARRRKAALLYASLTLPRAALGPRQWLRRHLPPLLFWLSLGTALLACARPSATITLPADTITLVLAMDVSRSMEATDVAPTRLAAAQQAAMNLVIGLPAKVRLGIVSFAGTASVVLSPTDNRQDMLEAIERFQLQRGTATGSGLIEALAVLFPNDGIDLEAVLFGDASEPPENQGRPLDESAAADALRQKRARREERPAAEPGSYRHGAVILLSDGRRTTGPDPVIAARMAAERGVRVYTVGFGSRDSTTAGGSGSVMSYYMQLDEPALRAVAKITGGEYFHAGSEADLSQVYRQLNTRFALERRETEVGALFAAVAVLLLMAASGLSILWFRR</sequence>
<evidence type="ECO:0000256" key="4">
    <source>
        <dbReference type="ARBA" id="ARBA00023136"/>
    </source>
</evidence>
<name>A0A5M8AGR3_9BURK</name>
<dbReference type="InterPro" id="IPR036465">
    <property type="entry name" value="vWFA_dom_sf"/>
</dbReference>
<dbReference type="Gene3D" id="3.40.50.410">
    <property type="entry name" value="von Willebrand factor, type A domain"/>
    <property type="match status" value="1"/>
</dbReference>
<keyword evidence="4 6" id="KW-0472">Membrane</keyword>
<dbReference type="PROSITE" id="PS50234">
    <property type="entry name" value="VWFA"/>
    <property type="match status" value="1"/>
</dbReference>
<feature type="transmembrane region" description="Helical" evidence="6">
    <location>
        <begin position="334"/>
        <end position="357"/>
    </location>
</feature>
<evidence type="ECO:0000313" key="8">
    <source>
        <dbReference type="EMBL" id="KAA6120970.1"/>
    </source>
</evidence>
<proteinExistence type="predicted"/>
<evidence type="ECO:0000313" key="9">
    <source>
        <dbReference type="Proteomes" id="UP000324324"/>
    </source>
</evidence>
<keyword evidence="2 6" id="KW-0812">Transmembrane</keyword>
<dbReference type="SUPFAM" id="SSF53300">
    <property type="entry name" value="vWA-like"/>
    <property type="match status" value="1"/>
</dbReference>
<evidence type="ECO:0000256" key="6">
    <source>
        <dbReference type="SAM" id="Phobius"/>
    </source>
</evidence>
<dbReference type="Pfam" id="PF13519">
    <property type="entry name" value="VWA_2"/>
    <property type="match status" value="1"/>
</dbReference>
<evidence type="ECO:0000256" key="3">
    <source>
        <dbReference type="ARBA" id="ARBA00022989"/>
    </source>
</evidence>
<evidence type="ECO:0000256" key="5">
    <source>
        <dbReference type="SAM" id="MobiDB-lite"/>
    </source>
</evidence>
<evidence type="ECO:0000259" key="7">
    <source>
        <dbReference type="PROSITE" id="PS50234"/>
    </source>
</evidence>
<dbReference type="InterPro" id="IPR050768">
    <property type="entry name" value="UPF0353/GerABKA_families"/>
</dbReference>
<reference evidence="8 9" key="1">
    <citation type="submission" date="2019-09" db="EMBL/GenBank/DDBJ databases">
        <title>Isolation of a novel species in the genus Cupriavidus from patients with sepsis using whole genome sequencing.</title>
        <authorList>
            <person name="Kweon O.J."/>
            <person name="Lee M.-K."/>
        </authorList>
    </citation>
    <scope>NUCLEOTIDE SEQUENCE [LARGE SCALE GENOMIC DNA]</scope>
    <source>
        <strain evidence="8 9">MKL-01</strain>
    </source>
</reference>
<organism evidence="8 9">
    <name type="scientific">Cupriavidus cauae</name>
    <dbReference type="NCBI Taxonomy" id="2608999"/>
    <lineage>
        <taxon>Bacteria</taxon>
        <taxon>Pseudomonadati</taxon>
        <taxon>Pseudomonadota</taxon>
        <taxon>Betaproteobacteria</taxon>
        <taxon>Burkholderiales</taxon>
        <taxon>Burkholderiaceae</taxon>
        <taxon>Cupriavidus</taxon>
    </lineage>
</organism>
<feature type="region of interest" description="Disordered" evidence="5">
    <location>
        <begin position="192"/>
        <end position="231"/>
    </location>
</feature>
<comment type="caution">
    <text evidence="8">The sequence shown here is derived from an EMBL/GenBank/DDBJ whole genome shotgun (WGS) entry which is preliminary data.</text>
</comment>
<evidence type="ECO:0000256" key="2">
    <source>
        <dbReference type="ARBA" id="ARBA00022692"/>
    </source>
</evidence>